<reference evidence="2 3" key="1">
    <citation type="submission" date="2016-10" db="EMBL/GenBank/DDBJ databases">
        <authorList>
            <person name="de Groot N.N."/>
        </authorList>
    </citation>
    <scope>NUCLEOTIDE SEQUENCE [LARGE SCALE GENOMIC DNA]</scope>
    <source>
        <strain evidence="2 3">HL3</strain>
    </source>
</reference>
<dbReference type="InterPro" id="IPR050229">
    <property type="entry name" value="GlpE_sulfurtransferase"/>
</dbReference>
<dbReference type="Proteomes" id="UP000198611">
    <property type="component" value="Unassembled WGS sequence"/>
</dbReference>
<dbReference type="AlphaFoldDB" id="A0A1I1VIF5"/>
<keyword evidence="2" id="KW-0808">Transferase</keyword>
<dbReference type="PROSITE" id="PS50206">
    <property type="entry name" value="RHODANESE_3"/>
    <property type="match status" value="1"/>
</dbReference>
<dbReference type="SUPFAM" id="SSF52821">
    <property type="entry name" value="Rhodanese/Cell cycle control phosphatase"/>
    <property type="match status" value="1"/>
</dbReference>
<dbReference type="PANTHER" id="PTHR43031:SF17">
    <property type="entry name" value="SULFURTRANSFERASE YTWF-RELATED"/>
    <property type="match status" value="1"/>
</dbReference>
<evidence type="ECO:0000259" key="1">
    <source>
        <dbReference type="PROSITE" id="PS50206"/>
    </source>
</evidence>
<evidence type="ECO:0000313" key="2">
    <source>
        <dbReference type="EMBL" id="SFD82756.1"/>
    </source>
</evidence>
<dbReference type="GO" id="GO:0016740">
    <property type="term" value="F:transferase activity"/>
    <property type="evidence" value="ECO:0007669"/>
    <property type="project" value="UniProtKB-KW"/>
</dbReference>
<dbReference type="PANTHER" id="PTHR43031">
    <property type="entry name" value="FAD-DEPENDENT OXIDOREDUCTASE"/>
    <property type="match status" value="1"/>
</dbReference>
<keyword evidence="3" id="KW-1185">Reference proteome</keyword>
<feature type="domain" description="Rhodanese" evidence="1">
    <location>
        <begin position="15"/>
        <end position="104"/>
    </location>
</feature>
<dbReference type="InterPro" id="IPR001763">
    <property type="entry name" value="Rhodanese-like_dom"/>
</dbReference>
<organism evidence="2 3">
    <name type="scientific">Thiohalospira halophila DSM 15071</name>
    <dbReference type="NCBI Taxonomy" id="1123397"/>
    <lineage>
        <taxon>Bacteria</taxon>
        <taxon>Pseudomonadati</taxon>
        <taxon>Pseudomonadota</taxon>
        <taxon>Gammaproteobacteria</taxon>
        <taxon>Thiohalospirales</taxon>
        <taxon>Thiohalospiraceae</taxon>
        <taxon>Thiohalospira</taxon>
    </lineage>
</organism>
<dbReference type="InterPro" id="IPR036873">
    <property type="entry name" value="Rhodanese-like_dom_sf"/>
</dbReference>
<name>A0A1I1VIF5_9GAMM</name>
<dbReference type="Gene3D" id="3.40.250.10">
    <property type="entry name" value="Rhodanese-like domain"/>
    <property type="match status" value="1"/>
</dbReference>
<dbReference type="Pfam" id="PF00581">
    <property type="entry name" value="Rhodanese"/>
    <property type="match status" value="1"/>
</dbReference>
<dbReference type="STRING" id="1123397.SAMN05660831_02404"/>
<evidence type="ECO:0000313" key="3">
    <source>
        <dbReference type="Proteomes" id="UP000198611"/>
    </source>
</evidence>
<dbReference type="SMART" id="SM00450">
    <property type="entry name" value="RHOD"/>
    <property type="match status" value="1"/>
</dbReference>
<accession>A0A1I1VIF5</accession>
<dbReference type="OrthoDB" id="9811849at2"/>
<proteinExistence type="predicted"/>
<protein>
    <submittedName>
        <fullName evidence="2">Rhodanese-related sulfurtransferase</fullName>
    </submittedName>
</protein>
<sequence length="106" mass="11870">MRQVEPAEFKAWLEAGEAPRILDVREPWEYEVAHLPNSTLIPLGELPSRAAEELDPAEPLVVLCHHGVRSLQAAYFLEHQGFADVINLTGGIDRWSQAVDPATPRY</sequence>
<dbReference type="RefSeq" id="WP_093429015.1">
    <property type="nucleotide sequence ID" value="NZ_FOMJ01000009.1"/>
</dbReference>
<dbReference type="EMBL" id="FOMJ01000009">
    <property type="protein sequence ID" value="SFD82756.1"/>
    <property type="molecule type" value="Genomic_DNA"/>
</dbReference>
<gene>
    <name evidence="2" type="ORF">SAMN05660831_02404</name>
</gene>